<dbReference type="InterPro" id="IPR005467">
    <property type="entry name" value="His_kinase_dom"/>
</dbReference>
<reference evidence="15" key="1">
    <citation type="submission" date="2020-08" db="EMBL/GenBank/DDBJ databases">
        <title>Genomic Encyclopedia of Type Strains, Phase IV (KMG-IV): sequencing the most valuable type-strain genomes for metagenomic binning, comparative biology and taxonomic classification.</title>
        <authorList>
            <person name="Goeker M."/>
        </authorList>
    </citation>
    <scope>NUCLEOTIDE SEQUENCE [LARGE SCALE GENOMIC DNA]</scope>
    <source>
        <strain evidence="15">DSM 105040</strain>
    </source>
</reference>
<evidence type="ECO:0000256" key="4">
    <source>
        <dbReference type="ARBA" id="ARBA00022679"/>
    </source>
</evidence>
<dbReference type="SUPFAM" id="SSF47384">
    <property type="entry name" value="Homodimeric domain of signal transducing histidine kinase"/>
    <property type="match status" value="1"/>
</dbReference>
<dbReference type="SUPFAM" id="SSF52172">
    <property type="entry name" value="CheY-like"/>
    <property type="match status" value="2"/>
</dbReference>
<evidence type="ECO:0000256" key="10">
    <source>
        <dbReference type="ARBA" id="ARBA00068150"/>
    </source>
</evidence>
<evidence type="ECO:0000256" key="12">
    <source>
        <dbReference type="SAM" id="MobiDB-lite"/>
    </source>
</evidence>
<dbReference type="InterPro" id="IPR036890">
    <property type="entry name" value="HATPase_C_sf"/>
</dbReference>
<name>A0A840CF95_9RHOB</name>
<dbReference type="GO" id="GO:0005524">
    <property type="term" value="F:ATP binding"/>
    <property type="evidence" value="ECO:0007669"/>
    <property type="project" value="UniProtKB-KW"/>
</dbReference>
<dbReference type="PROSITE" id="PS50110">
    <property type="entry name" value="RESPONSE_REGULATORY"/>
    <property type="match status" value="2"/>
</dbReference>
<dbReference type="SMART" id="SM00388">
    <property type="entry name" value="HisKA"/>
    <property type="match status" value="1"/>
</dbReference>
<comment type="subunit">
    <text evidence="9">At low DSF concentrations, interacts with RpfF.</text>
</comment>
<dbReference type="RefSeq" id="WP_082386489.1">
    <property type="nucleotide sequence ID" value="NZ_JACIEQ010000001.1"/>
</dbReference>
<evidence type="ECO:0000256" key="6">
    <source>
        <dbReference type="ARBA" id="ARBA00022777"/>
    </source>
</evidence>
<dbReference type="SMART" id="SM00387">
    <property type="entry name" value="HATPase_c"/>
    <property type="match status" value="1"/>
</dbReference>
<evidence type="ECO:0000256" key="7">
    <source>
        <dbReference type="ARBA" id="ARBA00022840"/>
    </source>
</evidence>
<dbReference type="InterPro" id="IPR035965">
    <property type="entry name" value="PAS-like_dom_sf"/>
</dbReference>
<dbReference type="SUPFAM" id="SSF55785">
    <property type="entry name" value="PYP-like sensor domain (PAS domain)"/>
    <property type="match status" value="1"/>
</dbReference>
<keyword evidence="8" id="KW-0902">Two-component regulatory system</keyword>
<dbReference type="PROSITE" id="PS50109">
    <property type="entry name" value="HIS_KIN"/>
    <property type="match status" value="1"/>
</dbReference>
<gene>
    <name evidence="15" type="ORF">GGR17_001227</name>
</gene>
<dbReference type="Pfam" id="PF12860">
    <property type="entry name" value="PAS_7"/>
    <property type="match status" value="2"/>
</dbReference>
<proteinExistence type="predicted"/>
<dbReference type="InterPro" id="IPR011006">
    <property type="entry name" value="CheY-like_superfamily"/>
</dbReference>
<evidence type="ECO:0000256" key="3">
    <source>
        <dbReference type="ARBA" id="ARBA00022553"/>
    </source>
</evidence>
<dbReference type="CDD" id="cd17546">
    <property type="entry name" value="REC_hyHK_CKI1_RcsC-like"/>
    <property type="match status" value="2"/>
</dbReference>
<evidence type="ECO:0000256" key="1">
    <source>
        <dbReference type="ARBA" id="ARBA00000085"/>
    </source>
</evidence>
<evidence type="ECO:0000256" key="11">
    <source>
        <dbReference type="PROSITE-ProRule" id="PRU00169"/>
    </source>
</evidence>
<dbReference type="Gene3D" id="1.10.287.130">
    <property type="match status" value="1"/>
</dbReference>
<evidence type="ECO:0000256" key="2">
    <source>
        <dbReference type="ARBA" id="ARBA00012438"/>
    </source>
</evidence>
<evidence type="ECO:0000256" key="9">
    <source>
        <dbReference type="ARBA" id="ARBA00064003"/>
    </source>
</evidence>
<feature type="modified residue" description="4-aspartylphosphate" evidence="11">
    <location>
        <position position="628"/>
    </location>
</feature>
<evidence type="ECO:0000313" key="15">
    <source>
        <dbReference type="EMBL" id="MBB4021436.1"/>
    </source>
</evidence>
<dbReference type="InterPro" id="IPR003594">
    <property type="entry name" value="HATPase_dom"/>
</dbReference>
<dbReference type="AlphaFoldDB" id="A0A840CF95"/>
<evidence type="ECO:0000259" key="13">
    <source>
        <dbReference type="PROSITE" id="PS50109"/>
    </source>
</evidence>
<keyword evidence="7" id="KW-0067">ATP-binding</keyword>
<dbReference type="EC" id="2.7.13.3" evidence="2"/>
<evidence type="ECO:0000313" key="16">
    <source>
        <dbReference type="Proteomes" id="UP000585681"/>
    </source>
</evidence>
<dbReference type="InterPro" id="IPR036097">
    <property type="entry name" value="HisK_dim/P_sf"/>
</dbReference>
<comment type="catalytic activity">
    <reaction evidence="1">
        <text>ATP + protein L-histidine = ADP + protein N-phospho-L-histidine.</text>
        <dbReference type="EC" id="2.7.13.3"/>
    </reaction>
</comment>
<dbReference type="InterPro" id="IPR004358">
    <property type="entry name" value="Sig_transdc_His_kin-like_C"/>
</dbReference>
<dbReference type="Gene3D" id="3.40.50.2300">
    <property type="match status" value="2"/>
</dbReference>
<dbReference type="FunFam" id="3.30.565.10:FF:000010">
    <property type="entry name" value="Sensor histidine kinase RcsC"/>
    <property type="match status" value="1"/>
</dbReference>
<accession>A0A840CF95</accession>
<dbReference type="Pfam" id="PF00512">
    <property type="entry name" value="HisKA"/>
    <property type="match status" value="1"/>
</dbReference>
<dbReference type="InterPro" id="IPR001789">
    <property type="entry name" value="Sig_transdc_resp-reg_receiver"/>
</dbReference>
<dbReference type="GO" id="GO:0000155">
    <property type="term" value="F:phosphorelay sensor kinase activity"/>
    <property type="evidence" value="ECO:0007669"/>
    <property type="project" value="InterPro"/>
</dbReference>
<keyword evidence="3 11" id="KW-0597">Phosphoprotein</keyword>
<evidence type="ECO:0000256" key="8">
    <source>
        <dbReference type="ARBA" id="ARBA00023012"/>
    </source>
</evidence>
<keyword evidence="5" id="KW-0547">Nucleotide-binding</keyword>
<protein>
    <recommendedName>
        <fullName evidence="10">Sensory/regulatory protein RpfC</fullName>
        <ecNumber evidence="2">2.7.13.3</ecNumber>
    </recommendedName>
</protein>
<dbReference type="Gene3D" id="3.30.565.10">
    <property type="entry name" value="Histidine kinase-like ATPase, C-terminal domain"/>
    <property type="match status" value="1"/>
</dbReference>
<dbReference type="PRINTS" id="PR00344">
    <property type="entry name" value="BCTRLSENSOR"/>
</dbReference>
<dbReference type="Pfam" id="PF00072">
    <property type="entry name" value="Response_reg"/>
    <property type="match status" value="2"/>
</dbReference>
<keyword evidence="6" id="KW-0418">Kinase</keyword>
<feature type="domain" description="Histidine kinase" evidence="13">
    <location>
        <begin position="339"/>
        <end position="561"/>
    </location>
</feature>
<keyword evidence="4" id="KW-0808">Transferase</keyword>
<dbReference type="CDD" id="cd16922">
    <property type="entry name" value="HATPase_EvgS-ArcB-TorS-like"/>
    <property type="match status" value="1"/>
</dbReference>
<dbReference type="SMART" id="SM00448">
    <property type="entry name" value="REC"/>
    <property type="match status" value="2"/>
</dbReference>
<dbReference type="EMBL" id="JACIEQ010000001">
    <property type="protein sequence ID" value="MBB4021436.1"/>
    <property type="molecule type" value="Genomic_DNA"/>
</dbReference>
<dbReference type="PANTHER" id="PTHR45339">
    <property type="entry name" value="HYBRID SIGNAL TRANSDUCTION HISTIDINE KINASE J"/>
    <property type="match status" value="1"/>
</dbReference>
<dbReference type="PANTHER" id="PTHR45339:SF1">
    <property type="entry name" value="HYBRID SIGNAL TRANSDUCTION HISTIDINE KINASE J"/>
    <property type="match status" value="1"/>
</dbReference>
<feature type="domain" description="Response regulatory" evidence="14">
    <location>
        <begin position="709"/>
        <end position="828"/>
    </location>
</feature>
<feature type="region of interest" description="Disordered" evidence="12">
    <location>
        <begin position="834"/>
        <end position="855"/>
    </location>
</feature>
<organism evidence="15 16">
    <name type="scientific">Actibacterium naphthalenivorans</name>
    <dbReference type="NCBI Taxonomy" id="1614693"/>
    <lineage>
        <taxon>Bacteria</taxon>
        <taxon>Pseudomonadati</taxon>
        <taxon>Pseudomonadota</taxon>
        <taxon>Alphaproteobacteria</taxon>
        <taxon>Rhodobacterales</taxon>
        <taxon>Roseobacteraceae</taxon>
        <taxon>Actibacterium</taxon>
    </lineage>
</organism>
<keyword evidence="16" id="KW-1185">Reference proteome</keyword>
<sequence>MTLEEKLAIERRGRLAAERLLEQKSRELFDANRKLAVHARSLSDEIVETKQEAEALRGQNTKVLSELEVVTHAVAIAERRLWDSLETIRDGFAVFDAEDRMVAANKAYLSIFDGLAEVSLGVRYCDVARLIADEGIVDTEGQSPEDWAAAMRQRWQQDPIPDRVIRLWNGQYVKLIDRRTPGGDIVSLNLNITEMMRMWAAVEAIPDGFVLYDHDDRLVMCNDRYREIYAESAPAMVPGRSFEQILRYGLERGQYEEAIGREEEWLAERMIRHQRTDGVIEQELAGGQWVRILEKRTPDGGLVGLRVDITEQKRQQQALDEARVAAEAANRAKSAFLANMSHELRTPMNGVVGMAELLCDTTLSEEQRLYAETIRNSGEALLTLLNDVLDYSKIEAEKLRLHPEPFDMERTIHEIVMLLQANTRDKPLDIFIDYDMFLPTRFEGDRGRIRQILINLIGNAVKFTAKGHVLIRVVGFEADTPGHQQLRIIVEDTGIGIAPEMQQHVFGEFNQVEEQQNRKFEGTGLGLAITRQLVELMDGEIWLESEKGKGSCFGICLTLPIAEDGDSGPVTLPPGLGRVLVVDDQEINRTILDRQLSQMNLQVILHRSATEALEAMPTDGPVDLIITDQRMPGTDGLAFARALRGAGCDAPILLLSSNPGVLRDSGAQPDVDMVMTKPVLRRALFGAINDLIARSAAAPTPPPAPRRMKVLAAEDNRTNRLVFAKMVQTLDIDLSVAENGHQALEAFQTDRPDLIFMDISMPGMDGKAAARAIREAEAKTGAAPVPIVAMTAHAMEGDAEEILAAGLTHYLTKPLKKDLIVGMILDHLPAQCLPPQPDDPPVRELAAAGGDTALA</sequence>
<dbReference type="InterPro" id="IPR003661">
    <property type="entry name" value="HisK_dim/P_dom"/>
</dbReference>
<comment type="caution">
    <text evidence="15">The sequence shown here is derived from an EMBL/GenBank/DDBJ whole genome shotgun (WGS) entry which is preliminary data.</text>
</comment>
<dbReference type="FunFam" id="1.10.287.130:FF:000002">
    <property type="entry name" value="Two-component osmosensing histidine kinase"/>
    <property type="match status" value="1"/>
</dbReference>
<dbReference type="Proteomes" id="UP000585681">
    <property type="component" value="Unassembled WGS sequence"/>
</dbReference>
<feature type="modified residue" description="4-aspartylphosphate" evidence="11">
    <location>
        <position position="758"/>
    </location>
</feature>
<dbReference type="SUPFAM" id="SSF55874">
    <property type="entry name" value="ATPase domain of HSP90 chaperone/DNA topoisomerase II/histidine kinase"/>
    <property type="match status" value="1"/>
</dbReference>
<dbReference type="Pfam" id="PF02518">
    <property type="entry name" value="HATPase_c"/>
    <property type="match status" value="1"/>
</dbReference>
<feature type="domain" description="Response regulatory" evidence="14">
    <location>
        <begin position="578"/>
        <end position="692"/>
    </location>
</feature>
<dbReference type="CDD" id="cd00082">
    <property type="entry name" value="HisKA"/>
    <property type="match status" value="1"/>
</dbReference>
<evidence type="ECO:0000259" key="14">
    <source>
        <dbReference type="PROSITE" id="PS50110"/>
    </source>
</evidence>
<evidence type="ECO:0000256" key="5">
    <source>
        <dbReference type="ARBA" id="ARBA00022741"/>
    </source>
</evidence>
<dbReference type="Gene3D" id="3.30.450.20">
    <property type="entry name" value="PAS domain"/>
    <property type="match status" value="1"/>
</dbReference>